<reference evidence="3 4" key="1">
    <citation type="journal article" date="2015" name="MBio">
        <title>Genome-Resolved Metagenomic Analysis Reveals Roles for Candidate Phyla and Other Microbial Community Members in Biogeochemical Transformations in Oil Reservoirs.</title>
        <authorList>
            <person name="Hu P."/>
            <person name="Tom L."/>
            <person name="Singh A."/>
            <person name="Thomas B.C."/>
            <person name="Baker B.J."/>
            <person name="Piceno Y.M."/>
            <person name="Andersen G.L."/>
            <person name="Banfield J.F."/>
        </authorList>
    </citation>
    <scope>NUCLEOTIDE SEQUENCE [LARGE SCALE GENOMIC DNA]</scope>
    <source>
        <strain evidence="3">46_16</strain>
    </source>
</reference>
<dbReference type="Proteomes" id="UP000064249">
    <property type="component" value="Unassembled WGS sequence"/>
</dbReference>
<evidence type="ECO:0000256" key="1">
    <source>
        <dbReference type="SAM" id="MobiDB-lite"/>
    </source>
</evidence>
<dbReference type="SMART" id="SM00834">
    <property type="entry name" value="CxxC_CXXC_SSSS"/>
    <property type="match status" value="1"/>
</dbReference>
<gene>
    <name evidence="3" type="ORF">XD73_1422</name>
</gene>
<feature type="region of interest" description="Disordered" evidence="1">
    <location>
        <begin position="99"/>
        <end position="130"/>
    </location>
</feature>
<dbReference type="InterPro" id="IPR013429">
    <property type="entry name" value="Regulatory_FmdB_Zinc_ribbon"/>
</dbReference>
<dbReference type="EMBL" id="LGFU01000183">
    <property type="protein sequence ID" value="KUK45703.1"/>
    <property type="molecule type" value="Genomic_DNA"/>
</dbReference>
<evidence type="ECO:0000259" key="2">
    <source>
        <dbReference type="SMART" id="SM00834"/>
    </source>
</evidence>
<name>A0A117LGC6_9CHLR</name>
<feature type="domain" description="Putative regulatory protein FmdB zinc ribbon" evidence="2">
    <location>
        <begin position="1"/>
        <end position="44"/>
    </location>
</feature>
<feature type="compositionally biased region" description="Acidic residues" evidence="1">
    <location>
        <begin position="119"/>
        <end position="130"/>
    </location>
</feature>
<dbReference type="AlphaFoldDB" id="A0A117LGC6"/>
<organism evidence="3 4">
    <name type="scientific">Anaerolinea thermophila</name>
    <dbReference type="NCBI Taxonomy" id="167964"/>
    <lineage>
        <taxon>Bacteria</taxon>
        <taxon>Bacillati</taxon>
        <taxon>Chloroflexota</taxon>
        <taxon>Anaerolineae</taxon>
        <taxon>Anaerolineales</taxon>
        <taxon>Anaerolineaceae</taxon>
        <taxon>Anaerolinea</taxon>
    </lineage>
</organism>
<dbReference type="PANTHER" id="PTHR34404:SF3">
    <property type="entry name" value="REGULATORY PROTEIN, FMDB FAMILY"/>
    <property type="match status" value="1"/>
</dbReference>
<dbReference type="NCBIfam" id="TIGR02605">
    <property type="entry name" value="CxxC_CxxC_SSSS"/>
    <property type="match status" value="1"/>
</dbReference>
<feature type="compositionally biased region" description="Basic and acidic residues" evidence="1">
    <location>
        <begin position="99"/>
        <end position="115"/>
    </location>
</feature>
<protein>
    <recommendedName>
        <fullName evidence="2">Putative regulatory protein FmdB zinc ribbon domain-containing protein</fullName>
    </recommendedName>
</protein>
<evidence type="ECO:0000313" key="3">
    <source>
        <dbReference type="EMBL" id="KUK45703.1"/>
    </source>
</evidence>
<accession>A0A117LGC6</accession>
<dbReference type="Pfam" id="PF09723">
    <property type="entry name" value="Zn_ribbon_8"/>
    <property type="match status" value="1"/>
</dbReference>
<proteinExistence type="predicted"/>
<comment type="caution">
    <text evidence="3">The sequence shown here is derived from an EMBL/GenBank/DDBJ whole genome shotgun (WGS) entry which is preliminary data.</text>
</comment>
<evidence type="ECO:0000313" key="4">
    <source>
        <dbReference type="Proteomes" id="UP000064249"/>
    </source>
</evidence>
<sequence length="130" mass="14796">MPTYEYLCEECHKRFAVFLSYAEYDAAEVHCPSCGGEKVRRRIGRIRIAKSEESRMENLVDPSSLDGIEDDPKAMGRLMRQMQSELGEEVGPEFDEVVSRLEKGQDPEQIERELPELADLGDDGDPGWDD</sequence>
<dbReference type="PANTHER" id="PTHR34404">
    <property type="entry name" value="REGULATORY PROTEIN, FMDB FAMILY"/>
    <property type="match status" value="1"/>
</dbReference>